<feature type="signal peptide" evidence="1">
    <location>
        <begin position="1"/>
        <end position="23"/>
    </location>
</feature>
<proteinExistence type="predicted"/>
<dbReference type="RefSeq" id="WP_200277677.1">
    <property type="nucleotide sequence ID" value="NZ_JAENII010000003.1"/>
</dbReference>
<dbReference type="Proteomes" id="UP000658278">
    <property type="component" value="Unassembled WGS sequence"/>
</dbReference>
<dbReference type="InterPro" id="IPR013424">
    <property type="entry name" value="Ice-binding_C"/>
</dbReference>
<name>A0A934VDS8_9BACT</name>
<keyword evidence="1" id="KW-0732">Signal</keyword>
<dbReference type="EMBL" id="JAENII010000003">
    <property type="protein sequence ID" value="MBK1826579.1"/>
    <property type="molecule type" value="Genomic_DNA"/>
</dbReference>
<evidence type="ECO:0000313" key="3">
    <source>
        <dbReference type="Proteomes" id="UP000658278"/>
    </source>
</evidence>
<dbReference type="AlphaFoldDB" id="A0A934VDS8"/>
<feature type="chain" id="PRO_5037326749" evidence="1">
    <location>
        <begin position="24"/>
        <end position="256"/>
    </location>
</feature>
<dbReference type="NCBIfam" id="TIGR02595">
    <property type="entry name" value="PEP_CTERM"/>
    <property type="match status" value="1"/>
</dbReference>
<keyword evidence="3" id="KW-1185">Reference proteome</keyword>
<evidence type="ECO:0000313" key="2">
    <source>
        <dbReference type="EMBL" id="MBK1826579.1"/>
    </source>
</evidence>
<sequence length="256" mass="26727">MKKKTRTLTASTLLGLLATSAQAVVVNTSNLTSYTVSNTDLLQTSLASYTGDDFLQSGGQTTFLNALASEGITVGSASLSDGVWYDHDPSVYAAGGGNFNDTLDNANTESRGSAVTTPDTFGQWNLDLAASPLGYDITQIDLYSNWGDGSGRDDIRVTISMSLVGTPTVFDQVVVTNQFIEFETANTQGAMNITGDGGGLIGTGIAAIRFDFPAIQEANGVGYSELDVIGTATIPEPSTALLGGLGGFLLLRRRRA</sequence>
<accession>A0A934VDS8</accession>
<gene>
    <name evidence="2" type="ORF">JIN81_06090</name>
</gene>
<comment type="caution">
    <text evidence="2">The sequence shown here is derived from an EMBL/GenBank/DDBJ whole genome shotgun (WGS) entry which is preliminary data.</text>
</comment>
<reference evidence="2" key="1">
    <citation type="submission" date="2021-01" db="EMBL/GenBank/DDBJ databases">
        <title>Modified the classification status of verrucomicrobia.</title>
        <authorList>
            <person name="Feng X."/>
        </authorList>
    </citation>
    <scope>NUCLEOTIDE SEQUENCE</scope>
    <source>
        <strain evidence="2">KCTC 22201</strain>
    </source>
</reference>
<organism evidence="2 3">
    <name type="scientific">Haloferula rosea</name>
    <dbReference type="NCBI Taxonomy" id="490093"/>
    <lineage>
        <taxon>Bacteria</taxon>
        <taxon>Pseudomonadati</taxon>
        <taxon>Verrucomicrobiota</taxon>
        <taxon>Verrucomicrobiia</taxon>
        <taxon>Verrucomicrobiales</taxon>
        <taxon>Verrucomicrobiaceae</taxon>
        <taxon>Haloferula</taxon>
    </lineage>
</organism>
<evidence type="ECO:0000256" key="1">
    <source>
        <dbReference type="SAM" id="SignalP"/>
    </source>
</evidence>
<protein>
    <submittedName>
        <fullName evidence="2">PEP-CTERM sorting domain-containing protein</fullName>
    </submittedName>
</protein>